<sequence>MVIAAFYLLLKRRLLFSTLLFAISLYVKASLLIFLPIFVVVVWKQKYRFIEISNAIVASFLTIMLFTLPFAPKNPQEWLFSIYKDKVFTQQLHVITANAFNIWAALTGIRERPDSITIGPFTYQLLGYFLFGASMILPLYKIYKKQDSRTLYSVLSITSFVSFMVVPKNCLFGNHL</sequence>
<evidence type="ECO:0000256" key="1">
    <source>
        <dbReference type="SAM" id="Phobius"/>
    </source>
</evidence>
<dbReference type="EMBL" id="MGHF01000027">
    <property type="protein sequence ID" value="OGM62412.1"/>
    <property type="molecule type" value="Genomic_DNA"/>
</dbReference>
<dbReference type="InterPro" id="IPR007873">
    <property type="entry name" value="Glycosyltransferase_ALG3"/>
</dbReference>
<dbReference type="AlphaFoldDB" id="A0A1F8BEF4"/>
<reference evidence="2 3" key="1">
    <citation type="journal article" date="2016" name="Nat. Commun.">
        <title>Thousands of microbial genomes shed light on interconnected biogeochemical processes in an aquifer system.</title>
        <authorList>
            <person name="Anantharaman K."/>
            <person name="Brown C.T."/>
            <person name="Hug L.A."/>
            <person name="Sharon I."/>
            <person name="Castelle C.J."/>
            <person name="Probst A.J."/>
            <person name="Thomas B.C."/>
            <person name="Singh A."/>
            <person name="Wilkins M.J."/>
            <person name="Karaoz U."/>
            <person name="Brodie E.L."/>
            <person name="Williams K.H."/>
            <person name="Hubbard S.S."/>
            <person name="Banfield J.F."/>
        </authorList>
    </citation>
    <scope>NUCLEOTIDE SEQUENCE [LARGE SCALE GENOMIC DNA]</scope>
</reference>
<protein>
    <recommendedName>
        <fullName evidence="4">Glycosyltransferase RgtA/B/C/D-like domain-containing protein</fullName>
    </recommendedName>
</protein>
<keyword evidence="1" id="KW-1133">Transmembrane helix</keyword>
<evidence type="ECO:0000313" key="3">
    <source>
        <dbReference type="Proteomes" id="UP000177082"/>
    </source>
</evidence>
<keyword evidence="1" id="KW-0472">Membrane</keyword>
<feature type="transmembrane region" description="Helical" evidence="1">
    <location>
        <begin position="121"/>
        <end position="143"/>
    </location>
</feature>
<proteinExistence type="predicted"/>
<dbReference type="GO" id="GO:0000030">
    <property type="term" value="F:mannosyltransferase activity"/>
    <property type="evidence" value="ECO:0007669"/>
    <property type="project" value="InterPro"/>
</dbReference>
<gene>
    <name evidence="2" type="ORF">A2961_03520</name>
</gene>
<dbReference type="STRING" id="1802519.A2961_03520"/>
<feature type="transmembrane region" description="Helical" evidence="1">
    <location>
        <begin position="149"/>
        <end position="166"/>
    </location>
</feature>
<dbReference type="Pfam" id="PF05208">
    <property type="entry name" value="ALG3"/>
    <property type="match status" value="1"/>
</dbReference>
<feature type="transmembrane region" description="Helical" evidence="1">
    <location>
        <begin position="55"/>
        <end position="72"/>
    </location>
</feature>
<accession>A0A1F8BEF4</accession>
<feature type="transmembrane region" description="Helical" evidence="1">
    <location>
        <begin position="20"/>
        <end position="43"/>
    </location>
</feature>
<name>A0A1F8BEF4_9BACT</name>
<dbReference type="Proteomes" id="UP000177082">
    <property type="component" value="Unassembled WGS sequence"/>
</dbReference>
<keyword evidence="1" id="KW-0812">Transmembrane</keyword>
<evidence type="ECO:0008006" key="4">
    <source>
        <dbReference type="Google" id="ProtNLM"/>
    </source>
</evidence>
<organism evidence="2 3">
    <name type="scientific">Candidatus Woesebacteria bacterium RIFCSPLOWO2_01_FULL_39_21</name>
    <dbReference type="NCBI Taxonomy" id="1802519"/>
    <lineage>
        <taxon>Bacteria</taxon>
        <taxon>Candidatus Woeseibacteriota</taxon>
    </lineage>
</organism>
<comment type="caution">
    <text evidence="2">The sequence shown here is derived from an EMBL/GenBank/DDBJ whole genome shotgun (WGS) entry which is preliminary data.</text>
</comment>
<evidence type="ECO:0000313" key="2">
    <source>
        <dbReference type="EMBL" id="OGM62412.1"/>
    </source>
</evidence>